<evidence type="ECO:0000313" key="4">
    <source>
        <dbReference type="Proteomes" id="UP000199687"/>
    </source>
</evidence>
<feature type="domain" description="SLH" evidence="2">
    <location>
        <begin position="403"/>
        <end position="466"/>
    </location>
</feature>
<dbReference type="Pfam" id="PF09992">
    <property type="entry name" value="NAGPA"/>
    <property type="match status" value="1"/>
</dbReference>
<dbReference type="EMBL" id="FOGL01000008">
    <property type="protein sequence ID" value="SER70440.1"/>
    <property type="molecule type" value="Genomic_DNA"/>
</dbReference>
<reference evidence="3 4" key="1">
    <citation type="submission" date="2016-10" db="EMBL/GenBank/DDBJ databases">
        <authorList>
            <person name="de Groot N.N."/>
        </authorList>
    </citation>
    <scope>NUCLEOTIDE SEQUENCE [LARGE SCALE GENOMIC DNA]</scope>
    <source>
        <strain evidence="3 4">CGMCC 1.7727</strain>
    </source>
</reference>
<dbReference type="OrthoDB" id="9809781at2"/>
<dbReference type="RefSeq" id="WP_089740655.1">
    <property type="nucleotide sequence ID" value="NZ_FOGL01000008.1"/>
</dbReference>
<gene>
    <name evidence="3" type="ORF">SAMN04487944_108113</name>
</gene>
<evidence type="ECO:0000259" key="2">
    <source>
        <dbReference type="PROSITE" id="PS51272"/>
    </source>
</evidence>
<dbReference type="PROSITE" id="PS51272">
    <property type="entry name" value="SLH"/>
    <property type="match status" value="3"/>
</dbReference>
<feature type="domain" description="SLH" evidence="2">
    <location>
        <begin position="468"/>
        <end position="522"/>
    </location>
</feature>
<dbReference type="Proteomes" id="UP000199687">
    <property type="component" value="Unassembled WGS sequence"/>
</dbReference>
<name>A0A1H9RCL8_9BACI</name>
<keyword evidence="1" id="KW-0732">Signal</keyword>
<organism evidence="3 4">
    <name type="scientific">Gracilibacillus ureilyticus</name>
    <dbReference type="NCBI Taxonomy" id="531814"/>
    <lineage>
        <taxon>Bacteria</taxon>
        <taxon>Bacillati</taxon>
        <taxon>Bacillota</taxon>
        <taxon>Bacilli</taxon>
        <taxon>Bacillales</taxon>
        <taxon>Bacillaceae</taxon>
        <taxon>Gracilibacillus</taxon>
    </lineage>
</organism>
<dbReference type="PANTHER" id="PTHR43308">
    <property type="entry name" value="OUTER MEMBRANE PROTEIN ALPHA-RELATED"/>
    <property type="match status" value="1"/>
</dbReference>
<dbReference type="PANTHER" id="PTHR43308:SF5">
    <property type="entry name" value="S-LAYER PROTEIN _ PEPTIDOGLYCAN ENDO-BETA-N-ACETYLGLUCOSAMINIDASE"/>
    <property type="match status" value="1"/>
</dbReference>
<accession>A0A1H9RCL8</accession>
<dbReference type="InterPro" id="IPR018711">
    <property type="entry name" value="NAGPA"/>
</dbReference>
<dbReference type="Pfam" id="PF00395">
    <property type="entry name" value="SLH"/>
    <property type="match status" value="3"/>
</dbReference>
<evidence type="ECO:0000313" key="3">
    <source>
        <dbReference type="EMBL" id="SER70440.1"/>
    </source>
</evidence>
<keyword evidence="4" id="KW-1185">Reference proteome</keyword>
<dbReference type="AlphaFoldDB" id="A0A1H9RCL8"/>
<sequence>MKQQGKKILSSLVVLIVLALVFEPLVRVNAATVKDQFSVSEGVTYTDIRLSDGSTKQAVRVLGVYLPNQYTHIDVGVPIALNALERTTSQARRNSTQGHSVVGAINASFFHLGTAMNLVSKDNKLIHAGEIFPGSDKYVNQPIAFGVNSSGKGIIDYYNIDMTYTHNGNTYDITSTNKLRYENETILYTSDFTSSYTDTNQYGREIVVTLPTKPTYEFGTTVTGQVSKVRAKGDTSKTAIPENGFVISGIGEGMEDLENIKEGDSISLSINVDSKWKESQFMLASGPLLVKDGKVSMTMDPNSPNARTRAPRTAVAISKSGDRVYYITVDGRQSGYSTGMSLREFANYLVDLGVDRALNLDGGGSTTMAVRYPGNQFATLANSPSDGYERAVSTTLLAISTAPPSTFTDVRYDFWAYDEIETLVGNGTISGYPDKTFRPNNAITRSQAAILLANQLNLDMSNVTNPGFKDVKTTDKYYKYIAAAENAGLLTGKGNGYFKQNDKLTRAEMAVLLQKAFEIPMADKGYYPDVKTTHWGYDYVNALAANNLATGFPDGTYRPDVSVTRAQFTAFLYRATEE</sequence>
<dbReference type="InterPro" id="IPR051465">
    <property type="entry name" value="Cell_Envelope_Struct_Comp"/>
</dbReference>
<feature type="domain" description="SLH" evidence="2">
    <location>
        <begin position="523"/>
        <end position="578"/>
    </location>
</feature>
<protein>
    <submittedName>
        <fullName evidence="3">S-layer homology domain-containing protein</fullName>
    </submittedName>
</protein>
<proteinExistence type="predicted"/>
<dbReference type="InterPro" id="IPR001119">
    <property type="entry name" value="SLH_dom"/>
</dbReference>
<dbReference type="STRING" id="531814.SAMN04487944_108113"/>
<evidence type="ECO:0000256" key="1">
    <source>
        <dbReference type="ARBA" id="ARBA00022729"/>
    </source>
</evidence>